<evidence type="ECO:0000256" key="5">
    <source>
        <dbReference type="ARBA" id="ARBA00022801"/>
    </source>
</evidence>
<proteinExistence type="inferred from homology"/>
<accession>A0ABV7WEU4</accession>
<gene>
    <name evidence="9" type="ORF">ACFOLH_05165</name>
</gene>
<evidence type="ECO:0000256" key="2">
    <source>
        <dbReference type="ARBA" id="ARBA00001946"/>
    </source>
</evidence>
<keyword evidence="5 7" id="KW-0378">Hydrolase</keyword>
<protein>
    <recommendedName>
        <fullName evidence="7">Inositol-1-monophosphatase</fullName>
        <ecNumber evidence="7">3.1.3.25</ecNumber>
    </recommendedName>
</protein>
<dbReference type="EC" id="3.1.3.25" evidence="7"/>
<dbReference type="PRINTS" id="PR00377">
    <property type="entry name" value="IMPHPHTASES"/>
</dbReference>
<dbReference type="CDD" id="cd01639">
    <property type="entry name" value="IMPase"/>
    <property type="match status" value="1"/>
</dbReference>
<comment type="similarity">
    <text evidence="3 7">Belongs to the inositol monophosphatase superfamily.</text>
</comment>
<dbReference type="SUPFAM" id="SSF56655">
    <property type="entry name" value="Carbohydrate phosphatase"/>
    <property type="match status" value="1"/>
</dbReference>
<dbReference type="Pfam" id="PF00459">
    <property type="entry name" value="Inositol_P"/>
    <property type="match status" value="1"/>
</dbReference>
<keyword evidence="6 7" id="KW-0460">Magnesium</keyword>
<evidence type="ECO:0000313" key="10">
    <source>
        <dbReference type="Proteomes" id="UP001595685"/>
    </source>
</evidence>
<comment type="cofactor">
    <cofactor evidence="2 7">
        <name>Mg(2+)</name>
        <dbReference type="ChEBI" id="CHEBI:18420"/>
    </cofactor>
</comment>
<dbReference type="PROSITE" id="PS00630">
    <property type="entry name" value="IMP_2"/>
    <property type="match status" value="1"/>
</dbReference>
<dbReference type="EMBL" id="JBHRWW010000002">
    <property type="protein sequence ID" value="MFC3687728.1"/>
    <property type="molecule type" value="Genomic_DNA"/>
</dbReference>
<dbReference type="PANTHER" id="PTHR20854:SF4">
    <property type="entry name" value="INOSITOL-1-MONOPHOSPHATASE-RELATED"/>
    <property type="match status" value="1"/>
</dbReference>
<evidence type="ECO:0000256" key="6">
    <source>
        <dbReference type="ARBA" id="ARBA00022842"/>
    </source>
</evidence>
<evidence type="ECO:0000256" key="1">
    <source>
        <dbReference type="ARBA" id="ARBA00001033"/>
    </source>
</evidence>
<feature type="region of interest" description="Disordered" evidence="8">
    <location>
        <begin position="1"/>
        <end position="36"/>
    </location>
</feature>
<name>A0ABV7WEU4_9MICO</name>
<dbReference type="Gene3D" id="3.30.540.10">
    <property type="entry name" value="Fructose-1,6-Bisphosphatase, subunit A, domain 1"/>
    <property type="match status" value="1"/>
</dbReference>
<evidence type="ECO:0000256" key="7">
    <source>
        <dbReference type="RuleBase" id="RU364068"/>
    </source>
</evidence>
<organism evidence="9 10">
    <name type="scientific">Aquipuribacter hungaricus</name>
    <dbReference type="NCBI Taxonomy" id="545624"/>
    <lineage>
        <taxon>Bacteria</taxon>
        <taxon>Bacillati</taxon>
        <taxon>Actinomycetota</taxon>
        <taxon>Actinomycetes</taxon>
        <taxon>Micrococcales</taxon>
        <taxon>Intrasporangiaceae</taxon>
        <taxon>Aquipuribacter</taxon>
    </lineage>
</organism>
<dbReference type="InterPro" id="IPR020583">
    <property type="entry name" value="Inositol_monoP_metal-BS"/>
</dbReference>
<evidence type="ECO:0000313" key="9">
    <source>
        <dbReference type="EMBL" id="MFC3687728.1"/>
    </source>
</evidence>
<dbReference type="InterPro" id="IPR033942">
    <property type="entry name" value="IMPase"/>
</dbReference>
<sequence length="315" mass="32309">MDTTHGTHSSRVTDGTRGTDSSHVTDGHPLPPGTDPEQLRLLAVRLAAEAGRLLLEHRRGVVSVARTKSTATDVVTAADLAAERRVRELLAAERPDDGVLGEEEAALTGTSGLTWVVDPLDGTVNYLYGTGSYAVSVAVVAGPPRPDAWRAVAGAVLDVERGQTFSATAGGGARLDGPLPGGEHADGLPLEASGCTSLAACLLGTGFGYDAGVRAEQGRAVAELLPRVRDVRRVGAAALDLCMVAAGRLDAYVERGLHPWDHAAGVLVAREAGAVVTGPDGGPVDARLCVAAAPGVAAELDRAVRESGYSPHHLP</sequence>
<reference evidence="10" key="1">
    <citation type="journal article" date="2019" name="Int. J. Syst. Evol. Microbiol.">
        <title>The Global Catalogue of Microorganisms (GCM) 10K type strain sequencing project: providing services to taxonomists for standard genome sequencing and annotation.</title>
        <authorList>
            <consortium name="The Broad Institute Genomics Platform"/>
            <consortium name="The Broad Institute Genome Sequencing Center for Infectious Disease"/>
            <person name="Wu L."/>
            <person name="Ma J."/>
        </authorList>
    </citation>
    <scope>NUCLEOTIDE SEQUENCE [LARGE SCALE GENOMIC DNA]</scope>
    <source>
        <strain evidence="10">NCAIM B.02333</strain>
    </source>
</reference>
<comment type="caution">
    <text evidence="9">The sequence shown here is derived from an EMBL/GenBank/DDBJ whole genome shotgun (WGS) entry which is preliminary data.</text>
</comment>
<feature type="compositionally biased region" description="Polar residues" evidence="8">
    <location>
        <begin position="1"/>
        <end position="24"/>
    </location>
</feature>
<dbReference type="GO" id="GO:0016787">
    <property type="term" value="F:hydrolase activity"/>
    <property type="evidence" value="ECO:0007669"/>
    <property type="project" value="UniProtKB-KW"/>
</dbReference>
<dbReference type="RefSeq" id="WP_340292849.1">
    <property type="nucleotide sequence ID" value="NZ_JBBEOI010000085.1"/>
</dbReference>
<dbReference type="InterPro" id="IPR020550">
    <property type="entry name" value="Inositol_monophosphatase_CS"/>
</dbReference>
<evidence type="ECO:0000256" key="4">
    <source>
        <dbReference type="ARBA" id="ARBA00022723"/>
    </source>
</evidence>
<evidence type="ECO:0000256" key="8">
    <source>
        <dbReference type="SAM" id="MobiDB-lite"/>
    </source>
</evidence>
<dbReference type="Proteomes" id="UP001595685">
    <property type="component" value="Unassembled WGS sequence"/>
</dbReference>
<dbReference type="PANTHER" id="PTHR20854">
    <property type="entry name" value="INOSITOL MONOPHOSPHATASE"/>
    <property type="match status" value="1"/>
</dbReference>
<keyword evidence="10" id="KW-1185">Reference proteome</keyword>
<dbReference type="InterPro" id="IPR000760">
    <property type="entry name" value="Inositol_monophosphatase-like"/>
</dbReference>
<dbReference type="Gene3D" id="3.40.190.80">
    <property type="match status" value="1"/>
</dbReference>
<comment type="catalytic activity">
    <reaction evidence="1 7">
        <text>a myo-inositol phosphate + H2O = myo-inositol + phosphate</text>
        <dbReference type="Rhea" id="RHEA:24056"/>
        <dbReference type="ChEBI" id="CHEBI:15377"/>
        <dbReference type="ChEBI" id="CHEBI:17268"/>
        <dbReference type="ChEBI" id="CHEBI:43474"/>
        <dbReference type="ChEBI" id="CHEBI:84139"/>
        <dbReference type="EC" id="3.1.3.25"/>
    </reaction>
</comment>
<evidence type="ECO:0000256" key="3">
    <source>
        <dbReference type="ARBA" id="ARBA00009759"/>
    </source>
</evidence>
<keyword evidence="4 7" id="KW-0479">Metal-binding</keyword>
<dbReference type="PROSITE" id="PS00629">
    <property type="entry name" value="IMP_1"/>
    <property type="match status" value="1"/>
</dbReference>